<evidence type="ECO:0000259" key="6">
    <source>
        <dbReference type="Pfam" id="PF17389"/>
    </source>
</evidence>
<dbReference type="InterPro" id="IPR008902">
    <property type="entry name" value="Rhamnosid_concanavalin"/>
</dbReference>
<dbReference type="InterPro" id="IPR016007">
    <property type="entry name" value="Alpha_rhamnosid"/>
</dbReference>
<dbReference type="Pfam" id="PF05592">
    <property type="entry name" value="Bac_rhamnosid"/>
    <property type="match status" value="1"/>
</dbReference>
<sequence>MKGNRVILNTAILLISSMSLLKLSAQNENSCVPTNLRCEHLERPLGIDRQSPRFSWNLSDTRNGAKQTAYQIAVGKDSLALSKGKGTIWKKKISGDQMLTTYTGKALEPCTRYYWSISVWDKDKKKSQSVISSFETGLLTQRNWQGKFISDGKDMESRDTPYFRKQISLNKEVESARTYIVAAGLYELSINGEKVGDHYLDPAFTDYGKRLLYVTHDVTNLLRQGKNAIGVILGNGWYNHQPVAEWNFHNAPWRDRPSFCMDIRIRYTDGTEEIIASDNSFKTNSGPITFNAIYLAENHDFRKDMPNWNKPSFDDSSWQTATEVEKPDVIISSQTMHPIRITDFRKPIEVKKLSDTLYLYNFGQNWSGITTFTVQGEAGTKVKLRHGEQLDSRGKRLFDDNNTQFYQNVNEPLKYGKHPEDELFQTDVLILDGKKNTFTPHFNYKGFQYVEVSSDKPLEQDKQDMTSHFIHTDLPQIGTFECSDSLINRLWRATNYSYLSNLVGYPTDCPHREKNGWTGDAHLAIETALFNYDGITLYEKWLADHRDNMYENGRLHCIIPSGGWGSDIVDWTCSVTLIPWAIYEFYGDQTCLRDNYTEMKRHTDYWLSKFPEGLVGDAGLGDWVPHKAVANRELSASIYHYKNADIMSRTAKLFGYEEEYKYYKNEAEKIKAAINNKYLNKETGIYASGYQTEQSMPLYWGIVPEELKAKVEERLSERVHMNKDHLDFGIMGCKTVLNALTESGHVEQAFRIVTQQDYPSWGNWLRQGATTLFENWDYNGLAWGYSQNHIMYGEIGAWFYKALAGINLDPQQPGFKNILLKPHFVKELTYVKASYHSPYGEIISAWKRVGDKVIYQVTIPANTTATLYLEHKDVPKTLSSGSYEFKIK</sequence>
<dbReference type="InterPro" id="IPR008928">
    <property type="entry name" value="6-hairpin_glycosidase_sf"/>
</dbReference>
<dbReference type="Pfam" id="PF08531">
    <property type="entry name" value="Bac_rhamnosid_N"/>
    <property type="match status" value="1"/>
</dbReference>
<dbReference type="InterPro" id="IPR013737">
    <property type="entry name" value="Bac_rhamnosid_N"/>
</dbReference>
<dbReference type="GO" id="GO:0005975">
    <property type="term" value="P:carbohydrate metabolic process"/>
    <property type="evidence" value="ECO:0007669"/>
    <property type="project" value="InterPro"/>
</dbReference>
<dbReference type="SUPFAM" id="SSF48208">
    <property type="entry name" value="Six-hairpin glycosidases"/>
    <property type="match status" value="1"/>
</dbReference>
<dbReference type="EMBL" id="QSJN01000006">
    <property type="protein sequence ID" value="RHD74491.1"/>
    <property type="molecule type" value="Genomic_DNA"/>
</dbReference>
<gene>
    <name evidence="8" type="ORF">DW782_11545</name>
</gene>
<accession>A0A3R6HF39</accession>
<reference evidence="8 9" key="1">
    <citation type="submission" date="2018-08" db="EMBL/GenBank/DDBJ databases">
        <title>A genome reference for cultivated species of the human gut microbiota.</title>
        <authorList>
            <person name="Zou Y."/>
            <person name="Xue W."/>
            <person name="Luo G."/>
        </authorList>
    </citation>
    <scope>NUCLEOTIDE SEQUENCE [LARGE SCALE GENOMIC DNA]</scope>
    <source>
        <strain evidence="8 9">AM30-4</strain>
    </source>
</reference>
<dbReference type="Pfam" id="PF17390">
    <property type="entry name" value="Bac_rhamnosid_C"/>
    <property type="match status" value="1"/>
</dbReference>
<evidence type="ECO:0000313" key="8">
    <source>
        <dbReference type="EMBL" id="RHD74491.1"/>
    </source>
</evidence>
<feature type="domain" description="Alpha-L-rhamnosidase six-hairpin glycosidase" evidence="6">
    <location>
        <begin position="476"/>
        <end position="802"/>
    </location>
</feature>
<dbReference type="PANTHER" id="PTHR33307:SF6">
    <property type="entry name" value="ALPHA-RHAMNOSIDASE (EUROFUNG)-RELATED"/>
    <property type="match status" value="1"/>
</dbReference>
<evidence type="ECO:0000256" key="2">
    <source>
        <dbReference type="ARBA" id="ARBA00012652"/>
    </source>
</evidence>
<dbReference type="GO" id="GO:0030596">
    <property type="term" value="F:alpha-L-rhamnosidase activity"/>
    <property type="evidence" value="ECO:0007669"/>
    <property type="project" value="UniProtKB-EC"/>
</dbReference>
<evidence type="ECO:0000259" key="4">
    <source>
        <dbReference type="Pfam" id="PF05592"/>
    </source>
</evidence>
<dbReference type="Gene3D" id="2.60.40.10">
    <property type="entry name" value="Immunoglobulins"/>
    <property type="match status" value="1"/>
</dbReference>
<evidence type="ECO:0000259" key="7">
    <source>
        <dbReference type="Pfam" id="PF17390"/>
    </source>
</evidence>
<dbReference type="AlphaFoldDB" id="A0A3R6HF39"/>
<evidence type="ECO:0000259" key="5">
    <source>
        <dbReference type="Pfam" id="PF08531"/>
    </source>
</evidence>
<evidence type="ECO:0000256" key="3">
    <source>
        <dbReference type="ARBA" id="ARBA00022801"/>
    </source>
</evidence>
<dbReference type="Pfam" id="PF25788">
    <property type="entry name" value="Ig_Rha78A_N"/>
    <property type="match status" value="1"/>
</dbReference>
<dbReference type="InterPro" id="IPR012341">
    <property type="entry name" value="6hp_glycosidase-like_sf"/>
</dbReference>
<proteinExistence type="predicted"/>
<name>A0A3R6HF39_PARDI</name>
<feature type="domain" description="Alpha-L-rhamnosidase concanavalin-like" evidence="4">
    <location>
        <begin position="351"/>
        <end position="471"/>
    </location>
</feature>
<dbReference type="PIRSF" id="PIRSF010631">
    <property type="entry name" value="A-rhamnsds"/>
    <property type="match status" value="1"/>
</dbReference>
<dbReference type="Gene3D" id="2.60.420.10">
    <property type="entry name" value="Maltose phosphorylase, domain 3"/>
    <property type="match status" value="1"/>
</dbReference>
<dbReference type="InterPro" id="IPR013783">
    <property type="entry name" value="Ig-like_fold"/>
</dbReference>
<dbReference type="Gene3D" id="1.50.10.10">
    <property type="match status" value="1"/>
</dbReference>
<dbReference type="InterPro" id="IPR035398">
    <property type="entry name" value="Bac_rhamnosid_C"/>
</dbReference>
<dbReference type="Gene3D" id="2.60.120.260">
    <property type="entry name" value="Galactose-binding domain-like"/>
    <property type="match status" value="2"/>
</dbReference>
<protein>
    <recommendedName>
        <fullName evidence="2">alpha-L-rhamnosidase</fullName>
        <ecNumber evidence="2">3.2.1.40</ecNumber>
    </recommendedName>
</protein>
<feature type="domain" description="Alpha-L-rhamnosidase C-terminal" evidence="7">
    <location>
        <begin position="805"/>
        <end position="874"/>
    </location>
</feature>
<dbReference type="EC" id="3.2.1.40" evidence="2"/>
<comment type="caution">
    <text evidence="8">The sequence shown here is derived from an EMBL/GenBank/DDBJ whole genome shotgun (WGS) entry which is preliminary data.</text>
</comment>
<dbReference type="Pfam" id="PF17389">
    <property type="entry name" value="Bac_rhamnosid6H"/>
    <property type="match status" value="1"/>
</dbReference>
<evidence type="ECO:0000256" key="1">
    <source>
        <dbReference type="ARBA" id="ARBA00001445"/>
    </source>
</evidence>
<dbReference type="PANTHER" id="PTHR33307">
    <property type="entry name" value="ALPHA-RHAMNOSIDASE (EUROFUNG)"/>
    <property type="match status" value="1"/>
</dbReference>
<dbReference type="InterPro" id="IPR035396">
    <property type="entry name" value="Bac_rhamnosid6H"/>
</dbReference>
<dbReference type="Proteomes" id="UP000284660">
    <property type="component" value="Unassembled WGS sequence"/>
</dbReference>
<comment type="catalytic activity">
    <reaction evidence="1">
        <text>Hydrolysis of terminal non-reducing alpha-L-rhamnose residues in alpha-L-rhamnosides.</text>
        <dbReference type="EC" id="3.2.1.40"/>
    </reaction>
</comment>
<feature type="domain" description="Bacterial alpha-L-rhamnosidase N-terminal" evidence="5">
    <location>
        <begin position="171"/>
        <end position="342"/>
    </location>
</feature>
<keyword evidence="3" id="KW-0378">Hydrolase</keyword>
<evidence type="ECO:0000313" key="9">
    <source>
        <dbReference type="Proteomes" id="UP000284660"/>
    </source>
</evidence>
<organism evidence="8 9">
    <name type="scientific">Parabacteroides distasonis</name>
    <dbReference type="NCBI Taxonomy" id="823"/>
    <lineage>
        <taxon>Bacteria</taxon>
        <taxon>Pseudomonadati</taxon>
        <taxon>Bacteroidota</taxon>
        <taxon>Bacteroidia</taxon>
        <taxon>Bacteroidales</taxon>
        <taxon>Tannerellaceae</taxon>
        <taxon>Parabacteroides</taxon>
    </lineage>
</organism>